<evidence type="ECO:0000256" key="2">
    <source>
        <dbReference type="ARBA" id="ARBA00012003"/>
    </source>
</evidence>
<dbReference type="Gene3D" id="3.40.50.150">
    <property type="entry name" value="Vaccinia Virus protein VP39"/>
    <property type="match status" value="1"/>
</dbReference>
<dbReference type="PANTHER" id="PTHR12303:SF6">
    <property type="entry name" value="CARNOSINE N-METHYLTRANSFERASE"/>
    <property type="match status" value="1"/>
</dbReference>
<organism evidence="8 9">
    <name type="scientific">Seminavis robusta</name>
    <dbReference type="NCBI Taxonomy" id="568900"/>
    <lineage>
        <taxon>Eukaryota</taxon>
        <taxon>Sar</taxon>
        <taxon>Stramenopiles</taxon>
        <taxon>Ochrophyta</taxon>
        <taxon>Bacillariophyta</taxon>
        <taxon>Bacillariophyceae</taxon>
        <taxon>Bacillariophycidae</taxon>
        <taxon>Naviculales</taxon>
        <taxon>Naviculaceae</taxon>
        <taxon>Seminavis</taxon>
    </lineage>
</organism>
<reference evidence="8" key="1">
    <citation type="submission" date="2020-06" db="EMBL/GenBank/DDBJ databases">
        <authorList>
            <consortium name="Plant Systems Biology data submission"/>
        </authorList>
    </citation>
    <scope>NUCLEOTIDE SEQUENCE</scope>
    <source>
        <strain evidence="8">D6</strain>
    </source>
</reference>
<accession>A0A9N8DUL2</accession>
<gene>
    <name evidence="8" type="ORF">SEMRO_287_G108710.1</name>
</gene>
<dbReference type="GO" id="GO:0032259">
    <property type="term" value="P:methylation"/>
    <property type="evidence" value="ECO:0007669"/>
    <property type="project" value="UniProtKB-KW"/>
</dbReference>
<proteinExistence type="inferred from homology"/>
<dbReference type="Pfam" id="PF07942">
    <property type="entry name" value="CARME"/>
    <property type="match status" value="1"/>
</dbReference>
<dbReference type="SMART" id="SM01296">
    <property type="entry name" value="N2227"/>
    <property type="match status" value="1"/>
</dbReference>
<evidence type="ECO:0000256" key="5">
    <source>
        <dbReference type="ARBA" id="ARBA00022691"/>
    </source>
</evidence>
<dbReference type="SUPFAM" id="SSF53335">
    <property type="entry name" value="S-adenosyl-L-methionine-dependent methyltransferases"/>
    <property type="match status" value="1"/>
</dbReference>
<dbReference type="InterPro" id="IPR029063">
    <property type="entry name" value="SAM-dependent_MTases_sf"/>
</dbReference>
<feature type="chain" id="PRO_5040362324" description="carnosine N-methyltransferase" evidence="7">
    <location>
        <begin position="25"/>
        <end position="471"/>
    </location>
</feature>
<dbReference type="EMBL" id="CAICTM010000286">
    <property type="protein sequence ID" value="CAB9506990.1"/>
    <property type="molecule type" value="Genomic_DNA"/>
</dbReference>
<dbReference type="EC" id="2.1.1.22" evidence="2"/>
<dbReference type="OrthoDB" id="978at2759"/>
<dbReference type="PANTHER" id="PTHR12303">
    <property type="entry name" value="CARNOSINE N-METHYLTRANSFERASE"/>
    <property type="match status" value="1"/>
</dbReference>
<keyword evidence="7" id="KW-0732">Signal</keyword>
<keyword evidence="9" id="KW-1185">Reference proteome</keyword>
<evidence type="ECO:0000313" key="8">
    <source>
        <dbReference type="EMBL" id="CAB9506990.1"/>
    </source>
</evidence>
<evidence type="ECO:0000256" key="4">
    <source>
        <dbReference type="ARBA" id="ARBA00022679"/>
    </source>
</evidence>
<dbReference type="InterPro" id="IPR012901">
    <property type="entry name" value="CARME"/>
</dbReference>
<feature type="signal peptide" evidence="7">
    <location>
        <begin position="1"/>
        <end position="24"/>
    </location>
</feature>
<keyword evidence="5" id="KW-0949">S-adenosyl-L-methionine</keyword>
<sequence length="471" mass="52717">MRLSGMAISLFVVVVASILQRAVASGSNSTNTNETVSTAENQDVGSIPVPFLFMESPNWRDLSAMMEKYRHDSSVLLRGLSQSLEVALHSEREMGIEPDIQVVGTGTTNTADKTANFLLSKRLKHRLDRVAACLHHNEKELNSLMQEFPVRLALPTTHQPSSSNDERNQPKRNLFPESQQSTADSSHLFTLPHTFPGTTAADPSKKNAYDCGGQVIAHIVRDWTLLGQPVRASIYDWCSEMVEKHHKPGTSTSSSLPILVPGAGLGRLAHDLASSGYSVEANEVSLSMAAAARAILEDKRHGSFYPFALDSWANEVESERHYDRVQYPDTTILNFKPNGSLSYTLGDFVDVYHWQRPSASFGCVVTCFFIDTATNVYEYISTIEHALSSGGYWINIGPLRWHHNSVLHPAADELRLLLESSMFAFEVLHWSVDEQPSEYRHEDREYDKGKPFVRSTAYDGYRPLRFVVRRL</sequence>
<evidence type="ECO:0000256" key="3">
    <source>
        <dbReference type="ARBA" id="ARBA00022603"/>
    </source>
</evidence>
<comment type="caution">
    <text evidence="8">The sequence shown here is derived from an EMBL/GenBank/DDBJ whole genome shotgun (WGS) entry which is preliminary data.</text>
</comment>
<dbReference type="GO" id="GO:0030735">
    <property type="term" value="F:carnosine N-methyltransferase activity"/>
    <property type="evidence" value="ECO:0007669"/>
    <property type="project" value="UniProtKB-EC"/>
</dbReference>
<name>A0A9N8DUL2_9STRA</name>
<keyword evidence="4" id="KW-0808">Transferase</keyword>
<evidence type="ECO:0000256" key="6">
    <source>
        <dbReference type="SAM" id="MobiDB-lite"/>
    </source>
</evidence>
<comment type="similarity">
    <text evidence="1">Belongs to the carnosine N-methyltransferase family.</text>
</comment>
<evidence type="ECO:0000313" key="9">
    <source>
        <dbReference type="Proteomes" id="UP001153069"/>
    </source>
</evidence>
<protein>
    <recommendedName>
        <fullName evidence="2">carnosine N-methyltransferase</fullName>
        <ecNumber evidence="2">2.1.1.22</ecNumber>
    </recommendedName>
</protein>
<evidence type="ECO:0000256" key="1">
    <source>
        <dbReference type="ARBA" id="ARBA00010086"/>
    </source>
</evidence>
<dbReference type="AlphaFoldDB" id="A0A9N8DUL2"/>
<feature type="region of interest" description="Disordered" evidence="6">
    <location>
        <begin position="155"/>
        <end position="204"/>
    </location>
</feature>
<feature type="compositionally biased region" description="Polar residues" evidence="6">
    <location>
        <begin position="176"/>
        <end position="188"/>
    </location>
</feature>
<dbReference type="Proteomes" id="UP001153069">
    <property type="component" value="Unassembled WGS sequence"/>
</dbReference>
<evidence type="ECO:0000256" key="7">
    <source>
        <dbReference type="SAM" id="SignalP"/>
    </source>
</evidence>
<keyword evidence="3" id="KW-0489">Methyltransferase</keyword>